<keyword evidence="4" id="KW-1185">Reference proteome</keyword>
<dbReference type="PANTHER" id="PTHR45784">
    <property type="entry name" value="C-TYPE LECTIN DOMAIN FAMILY 20 MEMBER A-RELATED"/>
    <property type="match status" value="1"/>
</dbReference>
<evidence type="ECO:0000313" key="4">
    <source>
        <dbReference type="Proteomes" id="UP001460270"/>
    </source>
</evidence>
<dbReference type="PROSITE" id="PS50041">
    <property type="entry name" value="C_TYPE_LECTIN_2"/>
    <property type="match status" value="2"/>
</dbReference>
<dbReference type="Proteomes" id="UP001460270">
    <property type="component" value="Unassembled WGS sequence"/>
</dbReference>
<evidence type="ECO:0000259" key="2">
    <source>
        <dbReference type="PROSITE" id="PS50041"/>
    </source>
</evidence>
<dbReference type="EMBL" id="JBBPFD010000020">
    <property type="protein sequence ID" value="KAK7884805.1"/>
    <property type="molecule type" value="Genomic_DNA"/>
</dbReference>
<keyword evidence="1" id="KW-0732">Signal</keyword>
<protein>
    <recommendedName>
        <fullName evidence="2">C-type lectin domain-containing protein</fullName>
    </recommendedName>
</protein>
<proteinExistence type="predicted"/>
<dbReference type="InterPro" id="IPR001304">
    <property type="entry name" value="C-type_lectin-like"/>
</dbReference>
<accession>A0AAW0MYN0</accession>
<dbReference type="SUPFAM" id="SSF56436">
    <property type="entry name" value="C-type lectin-like"/>
    <property type="match status" value="3"/>
</dbReference>
<dbReference type="InterPro" id="IPR016187">
    <property type="entry name" value="CTDL_fold"/>
</dbReference>
<dbReference type="PANTHER" id="PTHR45784:SF3">
    <property type="entry name" value="C-TYPE LECTIN DOMAIN FAMILY 4 MEMBER K-LIKE-RELATED"/>
    <property type="match status" value="1"/>
</dbReference>
<feature type="domain" description="C-type lectin" evidence="2">
    <location>
        <begin position="31"/>
        <end position="125"/>
    </location>
</feature>
<feature type="chain" id="PRO_5043822022" description="C-type lectin domain-containing protein" evidence="1">
    <location>
        <begin position="18"/>
        <end position="335"/>
    </location>
</feature>
<dbReference type="AlphaFoldDB" id="A0AAW0MYN0"/>
<gene>
    <name evidence="3" type="ORF">WMY93_027928</name>
</gene>
<dbReference type="InterPro" id="IPR016186">
    <property type="entry name" value="C-type_lectin-like/link_sf"/>
</dbReference>
<comment type="caution">
    <text evidence="3">The sequence shown here is derived from an EMBL/GenBank/DDBJ whole genome shotgun (WGS) entry which is preliminary data.</text>
</comment>
<feature type="signal peptide" evidence="1">
    <location>
        <begin position="1"/>
        <end position="17"/>
    </location>
</feature>
<reference evidence="4" key="1">
    <citation type="submission" date="2024-04" db="EMBL/GenBank/DDBJ databases">
        <title>Salinicola lusitanus LLJ914,a marine bacterium isolated from the Okinawa Trough.</title>
        <authorList>
            <person name="Li J."/>
        </authorList>
    </citation>
    <scope>NUCLEOTIDE SEQUENCE [LARGE SCALE GENOMIC DNA]</scope>
</reference>
<dbReference type="Gene3D" id="3.10.100.10">
    <property type="entry name" value="Mannose-Binding Protein A, subunit A"/>
    <property type="match status" value="3"/>
</dbReference>
<sequence>MKKIILMLWLSSGPVHTSIVQQGIWYKPYPRTWTDARTNCRREHNGDLAILRENEATEMYMTTFYAWIGLRKSNSNWYWDKGTSVQDVQSTFITPTSNKECGQALFNTAQPLDDDCANLHFFYCRYYVLSLFYDVFVPQTKTWDGAKEYCVEQSYEFITVTSDNDLQSSPFYIVRNFPVWFGQFHNSDCGVVWSENKSLSSQSCSEAFPYLCSVHNVRLVQEHLTWEQSYQHCKSLKPDTYSSYELVSGDAQDLQFFQFAANNATTDKVWLGLRFIGESWFWSDGSVVSFPDLPSCPKPKLHCGALVMNRLSSISKPVVEPSDCSDTLNLLCYGF</sequence>
<evidence type="ECO:0000256" key="1">
    <source>
        <dbReference type="SAM" id="SignalP"/>
    </source>
</evidence>
<dbReference type="SMART" id="SM00034">
    <property type="entry name" value="CLECT"/>
    <property type="match status" value="2"/>
</dbReference>
<feature type="domain" description="C-type lectin" evidence="2">
    <location>
        <begin position="225"/>
        <end position="333"/>
    </location>
</feature>
<dbReference type="Pfam" id="PF00059">
    <property type="entry name" value="Lectin_C"/>
    <property type="match status" value="1"/>
</dbReference>
<organism evidence="3 4">
    <name type="scientific">Mugilogobius chulae</name>
    <name type="common">yellowstripe goby</name>
    <dbReference type="NCBI Taxonomy" id="88201"/>
    <lineage>
        <taxon>Eukaryota</taxon>
        <taxon>Metazoa</taxon>
        <taxon>Chordata</taxon>
        <taxon>Craniata</taxon>
        <taxon>Vertebrata</taxon>
        <taxon>Euteleostomi</taxon>
        <taxon>Actinopterygii</taxon>
        <taxon>Neopterygii</taxon>
        <taxon>Teleostei</taxon>
        <taxon>Neoteleostei</taxon>
        <taxon>Acanthomorphata</taxon>
        <taxon>Gobiaria</taxon>
        <taxon>Gobiiformes</taxon>
        <taxon>Gobioidei</taxon>
        <taxon>Gobiidae</taxon>
        <taxon>Gobionellinae</taxon>
        <taxon>Mugilogobius</taxon>
    </lineage>
</organism>
<evidence type="ECO:0000313" key="3">
    <source>
        <dbReference type="EMBL" id="KAK7884805.1"/>
    </source>
</evidence>
<name>A0AAW0MYN0_9GOBI</name>